<keyword evidence="4 5" id="KW-0732">Signal</keyword>
<dbReference type="Proteomes" id="UP000822331">
    <property type="component" value="Unassembled WGS sequence"/>
</dbReference>
<evidence type="ECO:0000313" key="9">
    <source>
        <dbReference type="Proteomes" id="UP000663912"/>
    </source>
</evidence>
<protein>
    <submittedName>
        <fullName evidence="8">ABC transporter substrate-binding protein</fullName>
    </submittedName>
</protein>
<dbReference type="SUPFAM" id="SSF53850">
    <property type="entry name" value="Periplasmic binding protein-like II"/>
    <property type="match status" value="1"/>
</dbReference>
<gene>
    <name evidence="7" type="ORF">G6L72_23940</name>
    <name evidence="8" type="ORF">G6M88_23465</name>
</gene>
<dbReference type="PROSITE" id="PS51318">
    <property type="entry name" value="TAT"/>
    <property type="match status" value="1"/>
</dbReference>
<evidence type="ECO:0000313" key="8">
    <source>
        <dbReference type="EMBL" id="QTG03411.1"/>
    </source>
</evidence>
<dbReference type="Proteomes" id="UP000663912">
    <property type="component" value="Plasmid pW2_73_1"/>
</dbReference>
<sequence>MKTELTRRKLMQTTAVAGAVALLTKTGAFAADQSKTMVIASPATPQGMDFETDISLGSIDTNGALYDRLVGFKKIADPENPAVLREDVAVHSDQPGGMALEGALAESWDLSEDGRSVTFHLREGVKSNWGNLLTPEDVKYSWLRKLNMKSSGTFFTDLLGIASEDQIKIDGPKSVSFHLEKPSALLLKLHTNHQTGVFDSAKLKAMASTDDPWSTKFLKSESAGYGPYKIRQIARGQQAIFDRHKDYWGPAPFFDTVVMREVPSSASRLSLLQGGAVDIAQFLSPREVNSLKGNANVAIDAVTSSYFLNVMLNAKVTPFDNPLVRQAMNYLVPRQEIIDAVFYGMASKQTGFLPVNYPMVDHSLFHYEESIDKAKELLKEAGHPNGFTTTLTYDAGSPVQESLALIYQTSLRRAGIEVTLEKLPAGVFYDAIAKKQKPAIFYLDAPWSPDPYYAANLYFKTGNFVNYSNYSNATVDELLNSARYEVDDAKRTALFKEIQTILMEDAPWGLVVYPKFILARKSNIKGFTYYTSNALRFQDFSRG</sequence>
<proteinExistence type="inferred from homology"/>
<keyword evidence="8" id="KW-0614">Plasmid</keyword>
<dbReference type="Pfam" id="PF00496">
    <property type="entry name" value="SBP_bac_5"/>
    <property type="match status" value="1"/>
</dbReference>
<geneLocation type="plasmid" evidence="8 9">
    <name>pW2_73_1</name>
</geneLocation>
<name>A0AAE7RDH7_9HYPH</name>
<comment type="similarity">
    <text evidence="2">Belongs to the bacterial solute-binding protein 5 family.</text>
</comment>
<evidence type="ECO:0000256" key="5">
    <source>
        <dbReference type="SAM" id="SignalP"/>
    </source>
</evidence>
<reference evidence="7 10" key="1">
    <citation type="journal article" date="2020" name="Science">
        <title>Unexpected conservation and global transmission of agrobacterial virulence plasmids.</title>
        <authorList>
            <person name="Weisberg A.J."/>
            <person name="Davis E.W. 2nd"/>
            <person name="Tabima J."/>
            <person name="Belcher M.S."/>
            <person name="Miller M."/>
            <person name="Kuo C.H."/>
            <person name="Loper J.E."/>
            <person name="Grunwald N.J."/>
            <person name="Putnam M.L."/>
            <person name="Chang J.H."/>
        </authorList>
    </citation>
    <scope>NUCLEOTIDE SEQUENCE [LARGE SCALE GENOMIC DNA]</scope>
    <source>
        <strain evidence="7 10">A19/93</strain>
    </source>
</reference>
<evidence type="ECO:0000259" key="6">
    <source>
        <dbReference type="Pfam" id="PF00496"/>
    </source>
</evidence>
<dbReference type="GO" id="GO:1904680">
    <property type="term" value="F:peptide transmembrane transporter activity"/>
    <property type="evidence" value="ECO:0007669"/>
    <property type="project" value="TreeGrafter"/>
</dbReference>
<evidence type="ECO:0000313" key="7">
    <source>
        <dbReference type="EMBL" id="NTF39744.1"/>
    </source>
</evidence>
<comment type="subcellular location">
    <subcellularLocation>
        <location evidence="1">Periplasm</location>
    </subcellularLocation>
</comment>
<dbReference type="InterPro" id="IPR006311">
    <property type="entry name" value="TAT_signal"/>
</dbReference>
<dbReference type="Gene3D" id="3.40.190.10">
    <property type="entry name" value="Periplasmic binding protein-like II"/>
    <property type="match status" value="1"/>
</dbReference>
<accession>A0AAE7RDH7</accession>
<dbReference type="RefSeq" id="WP_065700973.1">
    <property type="nucleotide sequence ID" value="NZ_CP049208.1"/>
</dbReference>
<keyword evidence="3" id="KW-0813">Transport</keyword>
<reference evidence="8" key="2">
    <citation type="submission" date="2020-02" db="EMBL/GenBank/DDBJ databases">
        <title>Unexpected conservation and global transmission of agrobacterial virulence plasmids.</title>
        <authorList>
            <person name="Weisberg A.J."/>
            <person name="Davis E.W. II"/>
            <person name="Tabima J.R."/>
            <person name="Belcher M.S."/>
            <person name="Miller M."/>
            <person name="Kuo C.-H."/>
            <person name="Loper J.E."/>
            <person name="Grunwald N.J."/>
            <person name="Putnam M.L."/>
            <person name="Chang J.H."/>
        </authorList>
    </citation>
    <scope>NUCLEOTIDE SEQUENCE</scope>
    <source>
        <strain evidence="8">W2/73</strain>
        <plasmid evidence="8">pW2_73_1</plasmid>
    </source>
</reference>
<feature type="chain" id="PRO_5042050072" evidence="5">
    <location>
        <begin position="31"/>
        <end position="543"/>
    </location>
</feature>
<dbReference type="AlphaFoldDB" id="A0AAE7RDH7"/>
<dbReference type="GO" id="GO:0015833">
    <property type="term" value="P:peptide transport"/>
    <property type="evidence" value="ECO:0007669"/>
    <property type="project" value="TreeGrafter"/>
</dbReference>
<keyword evidence="10" id="KW-1185">Reference proteome</keyword>
<dbReference type="Gene3D" id="3.90.76.10">
    <property type="entry name" value="Dipeptide-binding Protein, Domain 1"/>
    <property type="match status" value="1"/>
</dbReference>
<dbReference type="PANTHER" id="PTHR30290">
    <property type="entry name" value="PERIPLASMIC BINDING COMPONENT OF ABC TRANSPORTER"/>
    <property type="match status" value="1"/>
</dbReference>
<evidence type="ECO:0000256" key="1">
    <source>
        <dbReference type="ARBA" id="ARBA00004418"/>
    </source>
</evidence>
<dbReference type="EMBL" id="CP049208">
    <property type="protein sequence ID" value="QTG03411.1"/>
    <property type="molecule type" value="Genomic_DNA"/>
</dbReference>
<evidence type="ECO:0000313" key="10">
    <source>
        <dbReference type="Proteomes" id="UP000822331"/>
    </source>
</evidence>
<evidence type="ECO:0000256" key="3">
    <source>
        <dbReference type="ARBA" id="ARBA00022448"/>
    </source>
</evidence>
<dbReference type="PANTHER" id="PTHR30290:SF10">
    <property type="entry name" value="PERIPLASMIC OLIGOPEPTIDE-BINDING PROTEIN-RELATED"/>
    <property type="match status" value="1"/>
</dbReference>
<feature type="domain" description="Solute-binding protein family 5" evidence="6">
    <location>
        <begin position="100"/>
        <end position="463"/>
    </location>
</feature>
<feature type="signal peptide" evidence="5">
    <location>
        <begin position="1"/>
        <end position="30"/>
    </location>
</feature>
<organism evidence="8 9">
    <name type="scientific">Agrobacterium rubi</name>
    <dbReference type="NCBI Taxonomy" id="28099"/>
    <lineage>
        <taxon>Bacteria</taxon>
        <taxon>Pseudomonadati</taxon>
        <taxon>Pseudomonadota</taxon>
        <taxon>Alphaproteobacteria</taxon>
        <taxon>Hyphomicrobiales</taxon>
        <taxon>Rhizobiaceae</taxon>
        <taxon>Rhizobium/Agrobacterium group</taxon>
        <taxon>Agrobacterium</taxon>
    </lineage>
</organism>
<dbReference type="GO" id="GO:0043190">
    <property type="term" value="C:ATP-binding cassette (ABC) transporter complex"/>
    <property type="evidence" value="ECO:0007669"/>
    <property type="project" value="InterPro"/>
</dbReference>
<dbReference type="EMBL" id="JAAMCP010000017">
    <property type="protein sequence ID" value="NTF39744.1"/>
    <property type="molecule type" value="Genomic_DNA"/>
</dbReference>
<evidence type="ECO:0000256" key="2">
    <source>
        <dbReference type="ARBA" id="ARBA00005695"/>
    </source>
</evidence>
<dbReference type="InterPro" id="IPR000914">
    <property type="entry name" value="SBP_5_dom"/>
</dbReference>
<dbReference type="Gene3D" id="3.10.105.10">
    <property type="entry name" value="Dipeptide-binding Protein, Domain 3"/>
    <property type="match status" value="1"/>
</dbReference>
<dbReference type="GO" id="GO:0030288">
    <property type="term" value="C:outer membrane-bounded periplasmic space"/>
    <property type="evidence" value="ECO:0007669"/>
    <property type="project" value="UniProtKB-ARBA"/>
</dbReference>
<dbReference type="InterPro" id="IPR039424">
    <property type="entry name" value="SBP_5"/>
</dbReference>
<evidence type="ECO:0000256" key="4">
    <source>
        <dbReference type="ARBA" id="ARBA00022729"/>
    </source>
</evidence>
<dbReference type="KEGG" id="arui:G6M88_23465"/>
<dbReference type="CDD" id="cd08512">
    <property type="entry name" value="PBP2_NikA_DppA_OppA_like_7"/>
    <property type="match status" value="1"/>
</dbReference>